<dbReference type="InterPro" id="IPR013785">
    <property type="entry name" value="Aldolase_TIM"/>
</dbReference>
<dbReference type="Proteomes" id="UP001165122">
    <property type="component" value="Unassembled WGS sequence"/>
</dbReference>
<dbReference type="AlphaFoldDB" id="A0A9W7CMW2"/>
<feature type="region of interest" description="Disordered" evidence="3">
    <location>
        <begin position="1"/>
        <end position="33"/>
    </location>
</feature>
<dbReference type="Pfam" id="PF02065">
    <property type="entry name" value="Melibiase"/>
    <property type="match status" value="1"/>
</dbReference>
<dbReference type="CDD" id="cd14791">
    <property type="entry name" value="GH36"/>
    <property type="match status" value="1"/>
</dbReference>
<keyword evidence="5" id="KW-1185">Reference proteome</keyword>
<gene>
    <name evidence="4" type="ORF">TrLO_g12643</name>
</gene>
<dbReference type="GO" id="GO:0004557">
    <property type="term" value="F:alpha-galactosidase activity"/>
    <property type="evidence" value="ECO:0007669"/>
    <property type="project" value="InterPro"/>
</dbReference>
<dbReference type="InterPro" id="IPR002252">
    <property type="entry name" value="Glyco_hydro_36"/>
</dbReference>
<dbReference type="GO" id="GO:0016052">
    <property type="term" value="P:carbohydrate catabolic process"/>
    <property type="evidence" value="ECO:0007669"/>
    <property type="project" value="InterPro"/>
</dbReference>
<dbReference type="EMBL" id="BRXW01000127">
    <property type="protein sequence ID" value="GMI08640.1"/>
    <property type="molecule type" value="Genomic_DNA"/>
</dbReference>
<feature type="compositionally biased region" description="Low complexity" evidence="3">
    <location>
        <begin position="19"/>
        <end position="30"/>
    </location>
</feature>
<dbReference type="PANTHER" id="PTHR43053:SF3">
    <property type="entry name" value="ALPHA-GALACTOSIDASE C-RELATED"/>
    <property type="match status" value="1"/>
</dbReference>
<evidence type="ECO:0000256" key="3">
    <source>
        <dbReference type="SAM" id="MobiDB-lite"/>
    </source>
</evidence>
<dbReference type="PANTHER" id="PTHR43053">
    <property type="entry name" value="GLYCOSIDASE FAMILY 31"/>
    <property type="match status" value="1"/>
</dbReference>
<organism evidence="4 5">
    <name type="scientific">Triparma laevis f. longispina</name>
    <dbReference type="NCBI Taxonomy" id="1714387"/>
    <lineage>
        <taxon>Eukaryota</taxon>
        <taxon>Sar</taxon>
        <taxon>Stramenopiles</taxon>
        <taxon>Ochrophyta</taxon>
        <taxon>Bolidophyceae</taxon>
        <taxon>Parmales</taxon>
        <taxon>Triparmaceae</taxon>
        <taxon>Triparma</taxon>
    </lineage>
</organism>
<dbReference type="InterPro" id="IPR017853">
    <property type="entry name" value="GH"/>
</dbReference>
<accession>A0A9W7CMW2</accession>
<keyword evidence="2" id="KW-0326">Glycosidase</keyword>
<dbReference type="OrthoDB" id="5795902at2759"/>
<evidence type="ECO:0000256" key="1">
    <source>
        <dbReference type="ARBA" id="ARBA00022801"/>
    </source>
</evidence>
<protein>
    <recommendedName>
        <fullName evidence="6">Alpha-galactosidase</fullName>
    </recommendedName>
</protein>
<evidence type="ECO:0000313" key="5">
    <source>
        <dbReference type="Proteomes" id="UP001165122"/>
    </source>
</evidence>
<name>A0A9W7CMW2_9STRA</name>
<dbReference type="SUPFAM" id="SSF51445">
    <property type="entry name" value="(Trans)glycosidases"/>
    <property type="match status" value="1"/>
</dbReference>
<dbReference type="InterPro" id="IPR050985">
    <property type="entry name" value="Alpha-glycosidase_related"/>
</dbReference>
<sequence length="842" mass="92304">MKNILTKLSPKTKGKKLKPATTAGGSSAPAADERYTGLPHTIKSADGLASWQLTEVGWSIGAEAGGWPLYGSELLEVKLANGQKETFAATDIITLKTESITDPALNSQSATVITLPPLTDSCTSNMTLTVVWDSSEKYNNMLYVKCTIPKCEVKIESYTIPLNVGAEDSSPPTNVHISSYQSWGYTGTVRIGSKQPVYALPKVFAGAFHDGGKKTGSFYESDYFTCLTSNDSGVDSSGDEALTVGYLTQKEGFCVVGVNSKGTSIRPQATIEKFEVEGEWLCVSNTGAEGYDLEPMAKYLDKVGETNKALTPQPAVGWCSWYEYYENITHDVIVDNCDGLKKSSLNPKTVVVDDGYMKAWGDWNDLKSGFEDMGKTAEGIRAKGFVPGLWIAPFAVDKFSKIYEQHPDWILRMENGKPCNSGNCAKWFYGLDPTNPEVLQYVTNIVKRAVEVWGYECLKLDFLYASCLDGVRFNQQMSRAEAYNLAVTSLRKAAGPKTFLIGCGAPILPSVGIFDSVRVSADTGPTWAPTIPMPWWDQANLPCVRSMIRNSVSRCSISDRFWCNDPDCLLLRDDTKLSYDEVKSTVAIVGMTGGMLLLSDDMSKITKDREKLVEQIVPGAGTPGIPLDLHARTMPRLIRLVCSDKEGEAPRGTIKVAPGLGVWSVVSLSNWGDYKARIGVSNHSLELGDDKGKGYHTFNVWTNVYKYQPGGDNVTFERTLNSHETQIVVVKPVVPGVPTYIGSTFHFTSGFEIFKFESKTNPNHGSLQVTFKPGHFKPDGIAFFFLPCIWAEGGYNDDVIVHVNNRVIKSENFKMAATLDDGTVLAVKCGLEKTAMEISIVW</sequence>
<reference evidence="5" key="1">
    <citation type="journal article" date="2023" name="Commun. Biol.">
        <title>Genome analysis of Parmales, the sister group of diatoms, reveals the evolutionary specialization of diatoms from phago-mixotrophs to photoautotrophs.</title>
        <authorList>
            <person name="Ban H."/>
            <person name="Sato S."/>
            <person name="Yoshikawa S."/>
            <person name="Yamada K."/>
            <person name="Nakamura Y."/>
            <person name="Ichinomiya M."/>
            <person name="Sato N."/>
            <person name="Blanc-Mathieu R."/>
            <person name="Endo H."/>
            <person name="Kuwata A."/>
            <person name="Ogata H."/>
        </authorList>
    </citation>
    <scope>NUCLEOTIDE SEQUENCE [LARGE SCALE GENOMIC DNA]</scope>
    <source>
        <strain evidence="5">NIES 3700</strain>
    </source>
</reference>
<dbReference type="Gene3D" id="3.20.20.70">
    <property type="entry name" value="Aldolase class I"/>
    <property type="match status" value="1"/>
</dbReference>
<proteinExistence type="predicted"/>
<keyword evidence="1" id="KW-0378">Hydrolase</keyword>
<evidence type="ECO:0008006" key="6">
    <source>
        <dbReference type="Google" id="ProtNLM"/>
    </source>
</evidence>
<evidence type="ECO:0000313" key="4">
    <source>
        <dbReference type="EMBL" id="GMI08640.1"/>
    </source>
</evidence>
<comment type="caution">
    <text evidence="4">The sequence shown here is derived from an EMBL/GenBank/DDBJ whole genome shotgun (WGS) entry which is preliminary data.</text>
</comment>
<evidence type="ECO:0000256" key="2">
    <source>
        <dbReference type="ARBA" id="ARBA00023295"/>
    </source>
</evidence>